<keyword evidence="7" id="KW-1185">Reference proteome</keyword>
<name>T1FY10_HELRO</name>
<dbReference type="GO" id="GO:0016020">
    <property type="term" value="C:membrane"/>
    <property type="evidence" value="ECO:0007669"/>
    <property type="project" value="UniProtKB-SubCell"/>
</dbReference>
<dbReference type="HOGENOM" id="CLU_2819883_0_0_1"/>
<dbReference type="Proteomes" id="UP000015101">
    <property type="component" value="Unassembled WGS sequence"/>
</dbReference>
<reference evidence="5 7" key="2">
    <citation type="journal article" date="2013" name="Nature">
        <title>Insights into bilaterian evolution from three spiralian genomes.</title>
        <authorList>
            <person name="Simakov O."/>
            <person name="Marletaz F."/>
            <person name="Cho S.J."/>
            <person name="Edsinger-Gonzales E."/>
            <person name="Havlak P."/>
            <person name="Hellsten U."/>
            <person name="Kuo D.H."/>
            <person name="Larsson T."/>
            <person name="Lv J."/>
            <person name="Arendt D."/>
            <person name="Savage R."/>
            <person name="Osoegawa K."/>
            <person name="de Jong P."/>
            <person name="Grimwood J."/>
            <person name="Chapman J.A."/>
            <person name="Shapiro H."/>
            <person name="Aerts A."/>
            <person name="Otillar R.P."/>
            <person name="Terry A.Y."/>
            <person name="Boore J.L."/>
            <person name="Grigoriev I.V."/>
            <person name="Lindberg D.R."/>
            <person name="Seaver E.C."/>
            <person name="Weisblat D.A."/>
            <person name="Putnam N.H."/>
            <person name="Rokhsar D.S."/>
        </authorList>
    </citation>
    <scope>NUCLEOTIDE SEQUENCE</scope>
</reference>
<reference evidence="7" key="1">
    <citation type="submission" date="2012-12" db="EMBL/GenBank/DDBJ databases">
        <authorList>
            <person name="Hellsten U."/>
            <person name="Grimwood J."/>
            <person name="Chapman J.A."/>
            <person name="Shapiro H."/>
            <person name="Aerts A."/>
            <person name="Otillar R.P."/>
            <person name="Terry A.Y."/>
            <person name="Boore J.L."/>
            <person name="Simakov O."/>
            <person name="Marletaz F."/>
            <person name="Cho S.-J."/>
            <person name="Edsinger-Gonzales E."/>
            <person name="Havlak P."/>
            <person name="Kuo D.-H."/>
            <person name="Larsson T."/>
            <person name="Lv J."/>
            <person name="Arendt D."/>
            <person name="Savage R."/>
            <person name="Osoegawa K."/>
            <person name="de Jong P."/>
            <person name="Lindberg D.R."/>
            <person name="Seaver E.C."/>
            <person name="Weisblat D.A."/>
            <person name="Putnam N.H."/>
            <person name="Grigoriev I.V."/>
            <person name="Rokhsar D.S."/>
        </authorList>
    </citation>
    <scope>NUCLEOTIDE SEQUENCE</scope>
</reference>
<dbReference type="EnsemblMetazoa" id="HelroT64907">
    <property type="protein sequence ID" value="HelroP64907"/>
    <property type="gene ID" value="HelroG64907"/>
</dbReference>
<dbReference type="CTD" id="20213708"/>
<dbReference type="GeneID" id="20213708"/>
<keyword evidence="2 4" id="KW-1133">Transmembrane helix</keyword>
<protein>
    <recommendedName>
        <fullName evidence="4">Copper transport protein</fullName>
    </recommendedName>
</protein>
<dbReference type="Pfam" id="PF04145">
    <property type="entry name" value="Ctr"/>
    <property type="match status" value="1"/>
</dbReference>
<dbReference type="RefSeq" id="XP_009015389.1">
    <property type="nucleotide sequence ID" value="XM_009017141.1"/>
</dbReference>
<dbReference type="eggNOG" id="KOG3386">
    <property type="taxonomic scope" value="Eukaryota"/>
</dbReference>
<dbReference type="AlphaFoldDB" id="T1FY10"/>
<organism evidence="6 7">
    <name type="scientific">Helobdella robusta</name>
    <name type="common">Californian leech</name>
    <dbReference type="NCBI Taxonomy" id="6412"/>
    <lineage>
        <taxon>Eukaryota</taxon>
        <taxon>Metazoa</taxon>
        <taxon>Spiralia</taxon>
        <taxon>Lophotrochozoa</taxon>
        <taxon>Annelida</taxon>
        <taxon>Clitellata</taxon>
        <taxon>Hirudinea</taxon>
        <taxon>Rhynchobdellida</taxon>
        <taxon>Glossiphoniidae</taxon>
        <taxon>Helobdella</taxon>
    </lineage>
</organism>
<dbReference type="EMBL" id="KB096324">
    <property type="protein sequence ID" value="ESO06021.1"/>
    <property type="molecule type" value="Genomic_DNA"/>
</dbReference>
<reference evidence="6" key="3">
    <citation type="submission" date="2015-06" db="UniProtKB">
        <authorList>
            <consortium name="EnsemblMetazoa"/>
        </authorList>
    </citation>
    <scope>IDENTIFICATION</scope>
</reference>
<keyword evidence="4" id="KW-0187">Copper transport</keyword>
<dbReference type="OrthoDB" id="161814at2759"/>
<dbReference type="InParanoid" id="T1FY10"/>
<comment type="similarity">
    <text evidence="4">Belongs to the copper transporter (Ctr) (TC 1.A.56) family. SLC31A subfamily.</text>
</comment>
<proteinExistence type="inferred from homology"/>
<dbReference type="PANTHER" id="PTHR12483">
    <property type="entry name" value="SOLUTE CARRIER FAMILY 31 COPPER TRANSPORTERS"/>
    <property type="match status" value="1"/>
</dbReference>
<keyword evidence="4" id="KW-0406">Ion transport</keyword>
<dbReference type="OMA" id="YNIWLCT"/>
<dbReference type="PANTHER" id="PTHR12483:SF115">
    <property type="entry name" value="COPPER TRANSPORT PROTEIN"/>
    <property type="match status" value="1"/>
</dbReference>
<keyword evidence="4" id="KW-0186">Copper</keyword>
<dbReference type="GO" id="GO:0005375">
    <property type="term" value="F:copper ion transmembrane transporter activity"/>
    <property type="evidence" value="ECO:0007669"/>
    <property type="project" value="UniProtKB-UniRule"/>
</dbReference>
<keyword evidence="1 4" id="KW-0812">Transmembrane</keyword>
<sequence>HLIQTALHGVQIFLSYCLMLIFMTYNIWLCTSVVVGAIFGYFLFSWKRHKCSNCVPTANITTSDHCH</sequence>
<dbReference type="InterPro" id="IPR007274">
    <property type="entry name" value="Cop_transporter"/>
</dbReference>
<evidence type="ECO:0000256" key="2">
    <source>
        <dbReference type="ARBA" id="ARBA00022989"/>
    </source>
</evidence>
<evidence type="ECO:0000313" key="7">
    <source>
        <dbReference type="Proteomes" id="UP000015101"/>
    </source>
</evidence>
<keyword evidence="3 4" id="KW-0472">Membrane</keyword>
<evidence type="ECO:0000256" key="4">
    <source>
        <dbReference type="RuleBase" id="RU367022"/>
    </source>
</evidence>
<accession>T1FY10</accession>
<dbReference type="EMBL" id="AMQM01000514">
    <property type="status" value="NOT_ANNOTATED_CDS"/>
    <property type="molecule type" value="Genomic_DNA"/>
</dbReference>
<gene>
    <name evidence="6" type="primary">20213708</name>
    <name evidence="5" type="ORF">HELRODRAFT_64907</name>
</gene>
<dbReference type="KEGG" id="hro:HELRODRAFT_64907"/>
<comment type="subcellular location">
    <subcellularLocation>
        <location evidence="4">Membrane</location>
        <topology evidence="4">Multi-pass membrane protein</topology>
    </subcellularLocation>
</comment>
<evidence type="ECO:0000256" key="1">
    <source>
        <dbReference type="ARBA" id="ARBA00022692"/>
    </source>
</evidence>
<feature type="transmembrane region" description="Helical" evidence="4">
    <location>
        <begin position="12"/>
        <end position="44"/>
    </location>
</feature>
<evidence type="ECO:0000313" key="5">
    <source>
        <dbReference type="EMBL" id="ESO06021.1"/>
    </source>
</evidence>
<evidence type="ECO:0000313" key="6">
    <source>
        <dbReference type="EnsemblMetazoa" id="HelroP64907"/>
    </source>
</evidence>
<keyword evidence="4" id="KW-0813">Transport</keyword>
<evidence type="ECO:0000256" key="3">
    <source>
        <dbReference type="ARBA" id="ARBA00023136"/>
    </source>
</evidence>